<evidence type="ECO:0000313" key="3">
    <source>
        <dbReference type="EMBL" id="KAK6148025.1"/>
    </source>
</evidence>
<comment type="caution">
    <text evidence="3">The sequence shown here is derived from an EMBL/GenBank/DDBJ whole genome shotgun (WGS) entry which is preliminary data.</text>
</comment>
<dbReference type="Pfam" id="PF13952">
    <property type="entry name" value="DUF4216"/>
    <property type="match status" value="1"/>
</dbReference>
<dbReference type="Proteomes" id="UP001318860">
    <property type="component" value="Unassembled WGS sequence"/>
</dbReference>
<dbReference type="InterPro" id="IPR025312">
    <property type="entry name" value="DUF4216"/>
</dbReference>
<organism evidence="3 4">
    <name type="scientific">Rehmannia glutinosa</name>
    <name type="common">Chinese foxglove</name>
    <dbReference type="NCBI Taxonomy" id="99300"/>
    <lineage>
        <taxon>Eukaryota</taxon>
        <taxon>Viridiplantae</taxon>
        <taxon>Streptophyta</taxon>
        <taxon>Embryophyta</taxon>
        <taxon>Tracheophyta</taxon>
        <taxon>Spermatophyta</taxon>
        <taxon>Magnoliopsida</taxon>
        <taxon>eudicotyledons</taxon>
        <taxon>Gunneridae</taxon>
        <taxon>Pentapetalae</taxon>
        <taxon>asterids</taxon>
        <taxon>lamiids</taxon>
        <taxon>Lamiales</taxon>
        <taxon>Orobanchaceae</taxon>
        <taxon>Rehmannieae</taxon>
        <taxon>Rehmannia</taxon>
    </lineage>
</organism>
<proteinExistence type="predicted"/>
<feature type="compositionally biased region" description="Acidic residues" evidence="1">
    <location>
        <begin position="216"/>
        <end position="236"/>
    </location>
</feature>
<sequence length="244" mass="28227">MASLSANCSNLNSTEVQNPANDIQDQLLHDLAWGPLNLVQTFPIYFVNGYCFHTSNWAQNQKTNNSRVSLSGEETVYHGIVEEIIDIKYPGLPIKRLTLFNCKWFDPSCMGTRICPIYGTVEVKSNRRYKGKDTFIFTQQSEQVYFTPYPNLTSNRRDWLLVIKTKSRRTIQSLNVPFQDDDGSHLNDVSFEDEIDVALRDFNDRGEEVNHSIEEHVEEEELLDESEDSESEEDIPTDYYIYSD</sequence>
<accession>A0ABR0WLJ0</accession>
<evidence type="ECO:0000313" key="4">
    <source>
        <dbReference type="Proteomes" id="UP001318860"/>
    </source>
</evidence>
<dbReference type="EMBL" id="JABTTQ020000010">
    <property type="protein sequence ID" value="KAK6148025.1"/>
    <property type="molecule type" value="Genomic_DNA"/>
</dbReference>
<gene>
    <name evidence="3" type="ORF">DH2020_018937</name>
</gene>
<feature type="region of interest" description="Disordered" evidence="1">
    <location>
        <begin position="208"/>
        <end position="244"/>
    </location>
</feature>
<protein>
    <recommendedName>
        <fullName evidence="2">DUF4216 domain-containing protein</fullName>
    </recommendedName>
</protein>
<evidence type="ECO:0000256" key="1">
    <source>
        <dbReference type="SAM" id="MobiDB-lite"/>
    </source>
</evidence>
<name>A0ABR0WLJ0_REHGL</name>
<dbReference type="PANTHER" id="PTHR48258">
    <property type="entry name" value="DUF4218 DOMAIN-CONTAINING PROTEIN-RELATED"/>
    <property type="match status" value="1"/>
</dbReference>
<dbReference type="PANTHER" id="PTHR48258:SF11">
    <property type="entry name" value="TDCA1-ORF2 PROTEIN"/>
    <property type="match status" value="1"/>
</dbReference>
<reference evidence="3 4" key="1">
    <citation type="journal article" date="2021" name="Comput. Struct. Biotechnol. J.">
        <title>De novo genome assembly of the potent medicinal plant Rehmannia glutinosa using nanopore technology.</title>
        <authorList>
            <person name="Ma L."/>
            <person name="Dong C."/>
            <person name="Song C."/>
            <person name="Wang X."/>
            <person name="Zheng X."/>
            <person name="Niu Y."/>
            <person name="Chen S."/>
            <person name="Feng W."/>
        </authorList>
    </citation>
    <scope>NUCLEOTIDE SEQUENCE [LARGE SCALE GENOMIC DNA]</scope>
    <source>
        <strain evidence="3">DH-2019</strain>
    </source>
</reference>
<keyword evidence="4" id="KW-1185">Reference proteome</keyword>
<evidence type="ECO:0000259" key="2">
    <source>
        <dbReference type="Pfam" id="PF13952"/>
    </source>
</evidence>
<feature type="domain" description="DUF4216" evidence="2">
    <location>
        <begin position="85"/>
        <end position="162"/>
    </location>
</feature>